<dbReference type="InterPro" id="IPR010559">
    <property type="entry name" value="Sig_transdc_His_kin_internal"/>
</dbReference>
<dbReference type="InterPro" id="IPR036890">
    <property type="entry name" value="HATPase_C_sf"/>
</dbReference>
<dbReference type="EMBL" id="FLUN01000001">
    <property type="protein sequence ID" value="SBW08797.1"/>
    <property type="molecule type" value="Genomic_DNA"/>
</dbReference>
<evidence type="ECO:0000259" key="5">
    <source>
        <dbReference type="PROSITE" id="PS50885"/>
    </source>
</evidence>
<dbReference type="Pfam" id="PF06580">
    <property type="entry name" value="His_kinase"/>
    <property type="match status" value="1"/>
</dbReference>
<name>A0A212KAY9_9FIRM</name>
<feature type="transmembrane region" description="Helical" evidence="4">
    <location>
        <begin position="12"/>
        <end position="37"/>
    </location>
</feature>
<feature type="domain" description="HAMP" evidence="5">
    <location>
        <begin position="307"/>
        <end position="360"/>
    </location>
</feature>
<dbReference type="GO" id="GO:0016020">
    <property type="term" value="C:membrane"/>
    <property type="evidence" value="ECO:0007669"/>
    <property type="project" value="UniProtKB-SubCell"/>
</dbReference>
<reference evidence="6" key="1">
    <citation type="submission" date="2016-04" db="EMBL/GenBank/DDBJ databases">
        <authorList>
            <person name="Evans L.H."/>
            <person name="Alamgir A."/>
            <person name="Owens N."/>
            <person name="Weber N.D."/>
            <person name="Virtaneva K."/>
            <person name="Barbian K."/>
            <person name="Babar A."/>
            <person name="Rosenke K."/>
        </authorList>
    </citation>
    <scope>NUCLEOTIDE SEQUENCE</scope>
    <source>
        <strain evidence="6">86</strain>
    </source>
</reference>
<evidence type="ECO:0000256" key="1">
    <source>
        <dbReference type="ARBA" id="ARBA00004370"/>
    </source>
</evidence>
<dbReference type="CDD" id="cd06225">
    <property type="entry name" value="HAMP"/>
    <property type="match status" value="1"/>
</dbReference>
<keyword evidence="2" id="KW-0597">Phosphoprotein</keyword>
<gene>
    <name evidence="6" type="ORF">KL86CLO1_12521</name>
</gene>
<evidence type="ECO:0000313" key="6">
    <source>
        <dbReference type="EMBL" id="SBW08797.1"/>
    </source>
</evidence>
<accession>A0A212KAY9</accession>
<comment type="subcellular location">
    <subcellularLocation>
        <location evidence="1">Membrane</location>
    </subcellularLocation>
</comment>
<dbReference type="Gene3D" id="3.30.565.10">
    <property type="entry name" value="Histidine kinase-like ATPase, C-terminal domain"/>
    <property type="match status" value="1"/>
</dbReference>
<keyword evidence="3" id="KW-0808">Transferase</keyword>
<dbReference type="GO" id="GO:0000155">
    <property type="term" value="F:phosphorelay sensor kinase activity"/>
    <property type="evidence" value="ECO:0007669"/>
    <property type="project" value="InterPro"/>
</dbReference>
<sequence length="580" mass="65506">MKQNKRTSSLRWQMTAMMLGAWLVPVALVLAVMFWYISDSLSIRTAQSLSDQFEVTVRMCGDRLDSAVESSRLATYSPDITDAWSRYQAGGPYSDLYWNSRTFLNRQYGYDSRFRFTVLWFADDPDRRGLSTITETAGEGYAQVNRYWRSDHQAVKEFAETLDTSVGFLPLGEELYLVRNLKSSSYETIGTLVLALDPDYYFSDLAAYPWCSDLTVTFNGAFPVAVKGAGAFPRDFGLGATASGLSWGGDKSAIYQVATGKGYTMSALAQVDVTVLLSQFSGYKWLLFAMLMLLLPLLLLVFRFFRRRISQPIDVMMAGAREIEAGKLGYQMDYRADSLEFQYLTDSFNHMSGQLQYQFDRLYQEELALRDARIKALQAHINPHFLNNTLEIINWEARMNGNAKVSKMIEDLSTVLDAAVDRDKRPEVRLAEEMTYVTAYLHIIMERFGRRLSVNVDIPDVLMDCMVPRLILQPVIENAVEHGIGPGGFGNITLRGRRSGEFLLLDTENDGGLSPEDEHRIETLLSPDYDAAREPSRNVGISNVNQRLRILYGPPCGLTITRSEGDRVVARITIALHTEK</sequence>
<dbReference type="PANTHER" id="PTHR34220">
    <property type="entry name" value="SENSOR HISTIDINE KINASE YPDA"/>
    <property type="match status" value="1"/>
</dbReference>
<feature type="transmembrane region" description="Helical" evidence="4">
    <location>
        <begin position="285"/>
        <end position="305"/>
    </location>
</feature>
<dbReference type="Pfam" id="PF00672">
    <property type="entry name" value="HAMP"/>
    <property type="match status" value="1"/>
</dbReference>
<dbReference type="SUPFAM" id="SSF158472">
    <property type="entry name" value="HAMP domain-like"/>
    <property type="match status" value="1"/>
</dbReference>
<dbReference type="PROSITE" id="PS50885">
    <property type="entry name" value="HAMP"/>
    <property type="match status" value="1"/>
</dbReference>
<dbReference type="Gene3D" id="6.10.340.10">
    <property type="match status" value="1"/>
</dbReference>
<keyword evidence="4" id="KW-1133">Transmembrane helix</keyword>
<dbReference type="SMART" id="SM00304">
    <property type="entry name" value="HAMP"/>
    <property type="match status" value="1"/>
</dbReference>
<dbReference type="InterPro" id="IPR050640">
    <property type="entry name" value="Bact_2-comp_sensor_kinase"/>
</dbReference>
<keyword evidence="4" id="KW-0472">Membrane</keyword>
<evidence type="ECO:0000256" key="4">
    <source>
        <dbReference type="SAM" id="Phobius"/>
    </source>
</evidence>
<keyword evidence="4" id="KW-0812">Transmembrane</keyword>
<dbReference type="SUPFAM" id="SSF55874">
    <property type="entry name" value="ATPase domain of HSP90 chaperone/DNA topoisomerase II/histidine kinase"/>
    <property type="match status" value="1"/>
</dbReference>
<dbReference type="PANTHER" id="PTHR34220:SF7">
    <property type="entry name" value="SENSOR HISTIDINE KINASE YPDA"/>
    <property type="match status" value="1"/>
</dbReference>
<protein>
    <submittedName>
        <fullName evidence="6">Putative HAMP domain protein</fullName>
    </submittedName>
</protein>
<evidence type="ECO:0000256" key="3">
    <source>
        <dbReference type="ARBA" id="ARBA00022679"/>
    </source>
</evidence>
<dbReference type="InterPro" id="IPR003660">
    <property type="entry name" value="HAMP_dom"/>
</dbReference>
<dbReference type="AlphaFoldDB" id="A0A212KAY9"/>
<evidence type="ECO:0000256" key="2">
    <source>
        <dbReference type="ARBA" id="ARBA00022553"/>
    </source>
</evidence>
<proteinExistence type="predicted"/>
<organism evidence="6">
    <name type="scientific">uncultured Eubacteriales bacterium</name>
    <dbReference type="NCBI Taxonomy" id="172733"/>
    <lineage>
        <taxon>Bacteria</taxon>
        <taxon>Bacillati</taxon>
        <taxon>Bacillota</taxon>
        <taxon>Clostridia</taxon>
        <taxon>Eubacteriales</taxon>
        <taxon>environmental samples</taxon>
    </lineage>
</organism>